<keyword evidence="2" id="KW-0175">Coiled coil</keyword>
<accession>A0AAD5X180</accession>
<dbReference type="Proteomes" id="UP001212841">
    <property type="component" value="Unassembled WGS sequence"/>
</dbReference>
<feature type="domain" description="CCHC-type" evidence="4">
    <location>
        <begin position="602"/>
        <end position="617"/>
    </location>
</feature>
<feature type="region of interest" description="Disordered" evidence="3">
    <location>
        <begin position="109"/>
        <end position="203"/>
    </location>
</feature>
<feature type="region of interest" description="Disordered" evidence="3">
    <location>
        <begin position="226"/>
        <end position="248"/>
    </location>
</feature>
<keyword evidence="6" id="KW-1185">Reference proteome</keyword>
<comment type="caution">
    <text evidence="5">The sequence shown here is derived from an EMBL/GenBank/DDBJ whole genome shotgun (WGS) entry which is preliminary data.</text>
</comment>
<evidence type="ECO:0000256" key="1">
    <source>
        <dbReference type="PROSITE-ProRule" id="PRU00047"/>
    </source>
</evidence>
<feature type="region of interest" description="Disordered" evidence="3">
    <location>
        <begin position="325"/>
        <end position="373"/>
    </location>
</feature>
<dbReference type="SUPFAM" id="SSF47473">
    <property type="entry name" value="EF-hand"/>
    <property type="match status" value="1"/>
</dbReference>
<feature type="compositionally biased region" description="Basic and acidic residues" evidence="3">
    <location>
        <begin position="600"/>
        <end position="613"/>
    </location>
</feature>
<keyword evidence="1" id="KW-0862">Zinc</keyword>
<gene>
    <name evidence="5" type="ORF">HK097_008152</name>
</gene>
<dbReference type="SUPFAM" id="SSF57756">
    <property type="entry name" value="Retrovirus zinc finger-like domains"/>
    <property type="match status" value="1"/>
</dbReference>
<dbReference type="InterPro" id="IPR036875">
    <property type="entry name" value="Znf_CCHC_sf"/>
</dbReference>
<evidence type="ECO:0000313" key="5">
    <source>
        <dbReference type="EMBL" id="KAJ3050863.1"/>
    </source>
</evidence>
<dbReference type="Gene3D" id="4.10.60.10">
    <property type="entry name" value="Zinc finger, CCHC-type"/>
    <property type="match status" value="1"/>
</dbReference>
<dbReference type="PROSITE" id="PS50158">
    <property type="entry name" value="ZF_CCHC"/>
    <property type="match status" value="2"/>
</dbReference>
<evidence type="ECO:0000256" key="2">
    <source>
        <dbReference type="SAM" id="Coils"/>
    </source>
</evidence>
<evidence type="ECO:0000256" key="3">
    <source>
        <dbReference type="SAM" id="MobiDB-lite"/>
    </source>
</evidence>
<evidence type="ECO:0000259" key="4">
    <source>
        <dbReference type="PROSITE" id="PS50158"/>
    </source>
</evidence>
<organism evidence="5 6">
    <name type="scientific">Rhizophlyctis rosea</name>
    <dbReference type="NCBI Taxonomy" id="64517"/>
    <lineage>
        <taxon>Eukaryota</taxon>
        <taxon>Fungi</taxon>
        <taxon>Fungi incertae sedis</taxon>
        <taxon>Chytridiomycota</taxon>
        <taxon>Chytridiomycota incertae sedis</taxon>
        <taxon>Chytridiomycetes</taxon>
        <taxon>Rhizophlyctidales</taxon>
        <taxon>Rhizophlyctidaceae</taxon>
        <taxon>Rhizophlyctis</taxon>
    </lineage>
</organism>
<dbReference type="Gene3D" id="1.10.238.10">
    <property type="entry name" value="EF-hand"/>
    <property type="match status" value="1"/>
</dbReference>
<dbReference type="EMBL" id="JADGJD010000462">
    <property type="protein sequence ID" value="KAJ3050863.1"/>
    <property type="molecule type" value="Genomic_DNA"/>
</dbReference>
<reference evidence="5" key="1">
    <citation type="submission" date="2020-05" db="EMBL/GenBank/DDBJ databases">
        <title>Phylogenomic resolution of chytrid fungi.</title>
        <authorList>
            <person name="Stajich J.E."/>
            <person name="Amses K."/>
            <person name="Simmons R."/>
            <person name="Seto K."/>
            <person name="Myers J."/>
            <person name="Bonds A."/>
            <person name="Quandt C.A."/>
            <person name="Barry K."/>
            <person name="Liu P."/>
            <person name="Grigoriev I."/>
            <person name="Longcore J.E."/>
            <person name="James T.Y."/>
        </authorList>
    </citation>
    <scope>NUCLEOTIDE SEQUENCE</scope>
    <source>
        <strain evidence="5">JEL0318</strain>
    </source>
</reference>
<feature type="region of interest" description="Disordered" evidence="3">
    <location>
        <begin position="586"/>
        <end position="620"/>
    </location>
</feature>
<dbReference type="GO" id="GO:0008270">
    <property type="term" value="F:zinc ion binding"/>
    <property type="evidence" value="ECO:0007669"/>
    <property type="project" value="UniProtKB-KW"/>
</dbReference>
<name>A0AAD5X180_9FUNG</name>
<dbReference type="AlphaFoldDB" id="A0AAD5X180"/>
<dbReference type="Pfam" id="PF00098">
    <property type="entry name" value="zf-CCHC"/>
    <property type="match status" value="2"/>
</dbReference>
<evidence type="ECO:0000313" key="6">
    <source>
        <dbReference type="Proteomes" id="UP001212841"/>
    </source>
</evidence>
<feature type="region of interest" description="Disordered" evidence="3">
    <location>
        <begin position="656"/>
        <end position="704"/>
    </location>
</feature>
<proteinExistence type="predicted"/>
<protein>
    <recommendedName>
        <fullName evidence="4">CCHC-type domain-containing protein</fullName>
    </recommendedName>
</protein>
<feature type="compositionally biased region" description="Polar residues" evidence="3">
    <location>
        <begin position="346"/>
        <end position="371"/>
    </location>
</feature>
<feature type="compositionally biased region" description="Polar residues" evidence="3">
    <location>
        <begin position="149"/>
        <end position="175"/>
    </location>
</feature>
<feature type="compositionally biased region" description="Low complexity" evidence="3">
    <location>
        <begin position="176"/>
        <end position="191"/>
    </location>
</feature>
<dbReference type="InterPro" id="IPR001878">
    <property type="entry name" value="Znf_CCHC"/>
</dbReference>
<dbReference type="GO" id="GO:0003676">
    <property type="term" value="F:nucleic acid binding"/>
    <property type="evidence" value="ECO:0007669"/>
    <property type="project" value="InterPro"/>
</dbReference>
<feature type="domain" description="CCHC-type" evidence="4">
    <location>
        <begin position="624"/>
        <end position="637"/>
    </location>
</feature>
<feature type="coiled-coil region" evidence="2">
    <location>
        <begin position="397"/>
        <end position="453"/>
    </location>
</feature>
<keyword evidence="1" id="KW-0863">Zinc-finger</keyword>
<sequence>MAEPEPRRPTALTTSMNKNKKTIIHTCLPIALQQFELSSSQLEKPIVPQDVTFYVSPTDDNVYRIAEKYGGRVILRGLSRESRCLIKPVNLPAGVAAGVVKEYDATHRPSDINIQPPILNSHPNEHDGQPNGPAQHPFSGSNPAKFKDATTSSNGTAPSLQATTSSNGASPSLHATTSPTSPSRSLTSTTRMRSKTWTTSGTESEAYVNCGVAQGCNAARCDEEECKPSEKGQIGRPEQGPKDKVSSRRMVRQTLAELSAFLSESAYGISFKQGGDVGNTATGETMGSDFQPIFDLSHHVHQKPSHSGLSTTSREWSKITEARQTLSLRNAHQPGRTTEERPTTPNITSPTIQTSHYTPHQTPHQTRSVSNIPKIPFSGIRHSIRTFDVYTNLHSRTEGLKVRLEVLEEEGKMAEKRHKEVVARLNKEKEVLEEELREERRKVRKMKAECRCQFIKSLALLDKDKRGYIQVKDLKATLLPFGLTGSEEKYARVARHYDPHRTGILPLSHFLHLLGTYMNLPPEAQRMGTSSLLILAKVIGLQPTPSEQEELRTKVDPEGTGAFNVCTALKVLSKVLHAKCLEEMGVRGQGHNSGDSLEPENCRRCGEEGHQQRDCPQPDPNVVCRHCNQTGHQSADCDLAERRNTCRRCREALHEDDDIPQPDTRTSREPREEIGGDDESSYRAGETSGDGALATDVPPLTPWKSSTMDAARALDEKIRQKRQQLYHVFLAIGTEHLMREHPELAYAEAVVPVRELWHQKKGELAGDV</sequence>
<dbReference type="InterPro" id="IPR011992">
    <property type="entry name" value="EF-hand-dom_pair"/>
</dbReference>
<keyword evidence="1" id="KW-0479">Metal-binding</keyword>
<feature type="compositionally biased region" description="Basic and acidic residues" evidence="3">
    <location>
        <begin position="665"/>
        <end position="674"/>
    </location>
</feature>
<dbReference type="SMART" id="SM00343">
    <property type="entry name" value="ZnF_C2HC"/>
    <property type="match status" value="2"/>
</dbReference>